<protein>
    <submittedName>
        <fullName evidence="2">Uncharacterized protein</fullName>
    </submittedName>
</protein>
<evidence type="ECO:0000313" key="3">
    <source>
        <dbReference type="Proteomes" id="UP001281410"/>
    </source>
</evidence>
<accession>A0AAE0EIM5</accession>
<dbReference type="SUPFAM" id="SSF101967">
    <property type="entry name" value="Adhesin YadA, collagen-binding domain"/>
    <property type="match status" value="1"/>
</dbReference>
<sequence>MDDLDRKGSETFSKGSEPFSKGPEPFSKGSKTFAKGFETFAKGFETFAKGSEPFSKGSETFYKGSETFTKGSEPFSKGSETFSKGSETFAKCSDTFAKGSETVELISIVHTVVKYDVNKYNVDLQSISIVPGATCRTFVRNDDDVQFMLGEDRVIPQMYNEIFNELNTKPNVGSNEEVDNETNIHPVDHVENTDEEPAQIQ</sequence>
<feature type="region of interest" description="Disordered" evidence="1">
    <location>
        <begin position="1"/>
        <end position="30"/>
    </location>
</feature>
<evidence type="ECO:0000313" key="2">
    <source>
        <dbReference type="EMBL" id="KAK3229868.1"/>
    </source>
</evidence>
<evidence type="ECO:0000256" key="1">
    <source>
        <dbReference type="SAM" id="MobiDB-lite"/>
    </source>
</evidence>
<organism evidence="2 3">
    <name type="scientific">Dipteronia sinensis</name>
    <dbReference type="NCBI Taxonomy" id="43782"/>
    <lineage>
        <taxon>Eukaryota</taxon>
        <taxon>Viridiplantae</taxon>
        <taxon>Streptophyta</taxon>
        <taxon>Embryophyta</taxon>
        <taxon>Tracheophyta</taxon>
        <taxon>Spermatophyta</taxon>
        <taxon>Magnoliopsida</taxon>
        <taxon>eudicotyledons</taxon>
        <taxon>Gunneridae</taxon>
        <taxon>Pentapetalae</taxon>
        <taxon>rosids</taxon>
        <taxon>malvids</taxon>
        <taxon>Sapindales</taxon>
        <taxon>Sapindaceae</taxon>
        <taxon>Hippocastanoideae</taxon>
        <taxon>Acereae</taxon>
        <taxon>Dipteronia</taxon>
    </lineage>
</organism>
<gene>
    <name evidence="2" type="ORF">Dsin_001749</name>
</gene>
<proteinExistence type="predicted"/>
<dbReference type="EMBL" id="JANJYJ010000001">
    <property type="protein sequence ID" value="KAK3229868.1"/>
    <property type="molecule type" value="Genomic_DNA"/>
</dbReference>
<name>A0AAE0EIM5_9ROSI</name>
<feature type="region of interest" description="Disordered" evidence="1">
    <location>
        <begin position="170"/>
        <end position="201"/>
    </location>
</feature>
<dbReference type="Proteomes" id="UP001281410">
    <property type="component" value="Unassembled WGS sequence"/>
</dbReference>
<reference evidence="2" key="1">
    <citation type="journal article" date="2023" name="Plant J.">
        <title>Genome sequences and population genomics provide insights into the demographic history, inbreeding, and mutation load of two 'living fossil' tree species of Dipteronia.</title>
        <authorList>
            <person name="Feng Y."/>
            <person name="Comes H.P."/>
            <person name="Chen J."/>
            <person name="Zhu S."/>
            <person name="Lu R."/>
            <person name="Zhang X."/>
            <person name="Li P."/>
            <person name="Qiu J."/>
            <person name="Olsen K.M."/>
            <person name="Qiu Y."/>
        </authorList>
    </citation>
    <scope>NUCLEOTIDE SEQUENCE</scope>
    <source>
        <strain evidence="2">NBL</strain>
    </source>
</reference>
<keyword evidence="3" id="KW-1185">Reference proteome</keyword>
<dbReference type="AlphaFoldDB" id="A0AAE0EIM5"/>
<dbReference type="InterPro" id="IPR011049">
    <property type="entry name" value="Serralysin-like_metalloprot_C"/>
</dbReference>
<comment type="caution">
    <text evidence="2">The sequence shown here is derived from an EMBL/GenBank/DDBJ whole genome shotgun (WGS) entry which is preliminary data.</text>
</comment>